<dbReference type="InterPro" id="IPR013083">
    <property type="entry name" value="Znf_RING/FYVE/PHD"/>
</dbReference>
<evidence type="ECO:0000313" key="5">
    <source>
        <dbReference type="RefSeq" id="XP_020112879.1"/>
    </source>
</evidence>
<keyword evidence="4" id="KW-1185">Reference proteome</keyword>
<dbReference type="FunFam" id="3.30.40.10:FF:000226">
    <property type="entry name" value="E3 ubiquitin ligase BIG BROTHER"/>
    <property type="match status" value="1"/>
</dbReference>
<reference evidence="4" key="1">
    <citation type="journal article" date="2015" name="Nat. Genet.">
        <title>The pineapple genome and the evolution of CAM photosynthesis.</title>
        <authorList>
            <person name="Ming R."/>
            <person name="VanBuren R."/>
            <person name="Wai C.M."/>
            <person name="Tang H."/>
            <person name="Schatz M.C."/>
            <person name="Bowers J.E."/>
            <person name="Lyons E."/>
            <person name="Wang M.L."/>
            <person name="Chen J."/>
            <person name="Biggers E."/>
            <person name="Zhang J."/>
            <person name="Huang L."/>
            <person name="Zhang L."/>
            <person name="Miao W."/>
            <person name="Zhang J."/>
            <person name="Ye Z."/>
            <person name="Miao C."/>
            <person name="Lin Z."/>
            <person name="Wang H."/>
            <person name="Zhou H."/>
            <person name="Yim W.C."/>
            <person name="Priest H.D."/>
            <person name="Zheng C."/>
            <person name="Woodhouse M."/>
            <person name="Edger P.P."/>
            <person name="Guyot R."/>
            <person name="Guo H.B."/>
            <person name="Guo H."/>
            <person name="Zheng G."/>
            <person name="Singh R."/>
            <person name="Sharma A."/>
            <person name="Min X."/>
            <person name="Zheng Y."/>
            <person name="Lee H."/>
            <person name="Gurtowski J."/>
            <person name="Sedlazeck F.J."/>
            <person name="Harkess A."/>
            <person name="McKain M.R."/>
            <person name="Liao Z."/>
            <person name="Fang J."/>
            <person name="Liu J."/>
            <person name="Zhang X."/>
            <person name="Zhang Q."/>
            <person name="Hu W."/>
            <person name="Qin Y."/>
            <person name="Wang K."/>
            <person name="Chen L.Y."/>
            <person name="Shirley N."/>
            <person name="Lin Y.R."/>
            <person name="Liu L.Y."/>
            <person name="Hernandez A.G."/>
            <person name="Wright C.L."/>
            <person name="Bulone V."/>
            <person name="Tuskan G.A."/>
            <person name="Heath K."/>
            <person name="Zee F."/>
            <person name="Moore P.H."/>
            <person name="Sunkar R."/>
            <person name="Leebens-Mack J.H."/>
            <person name="Mockler T."/>
            <person name="Bennetzen J.L."/>
            <person name="Freeling M."/>
            <person name="Sankoff D."/>
            <person name="Paterson A.H."/>
            <person name="Zhu X."/>
            <person name="Yang X."/>
            <person name="Smith J.A."/>
            <person name="Cushman J.C."/>
            <person name="Paull R.E."/>
            <person name="Yu Q."/>
        </authorList>
    </citation>
    <scope>NUCLEOTIDE SEQUENCE [LARGE SCALE GENOMIC DNA]</scope>
    <source>
        <strain evidence="4">cv. F153</strain>
    </source>
</reference>
<dbReference type="OrthoDB" id="8062037at2759"/>
<dbReference type="SMART" id="SM00184">
    <property type="entry name" value="RING"/>
    <property type="match status" value="1"/>
</dbReference>
<keyword evidence="1" id="KW-0863">Zinc-finger</keyword>
<organism evidence="4 5">
    <name type="scientific">Ananas comosus</name>
    <name type="common">Pineapple</name>
    <name type="synonym">Ananas ananas</name>
    <dbReference type="NCBI Taxonomy" id="4615"/>
    <lineage>
        <taxon>Eukaryota</taxon>
        <taxon>Viridiplantae</taxon>
        <taxon>Streptophyta</taxon>
        <taxon>Embryophyta</taxon>
        <taxon>Tracheophyta</taxon>
        <taxon>Spermatophyta</taxon>
        <taxon>Magnoliopsida</taxon>
        <taxon>Liliopsida</taxon>
        <taxon>Poales</taxon>
        <taxon>Bromeliaceae</taxon>
        <taxon>Bromelioideae</taxon>
        <taxon>Ananas</taxon>
    </lineage>
</organism>
<protein>
    <submittedName>
        <fullName evidence="5">E3 ubiquitin ligase BIG BROTHER-like</fullName>
    </submittedName>
</protein>
<gene>
    <name evidence="5" type="primary">LOC109727252</name>
</gene>
<dbReference type="InterPro" id="IPR033276">
    <property type="entry name" value="BB"/>
</dbReference>
<dbReference type="PROSITE" id="PS50089">
    <property type="entry name" value="ZF_RING_2"/>
    <property type="match status" value="1"/>
</dbReference>
<evidence type="ECO:0000313" key="4">
    <source>
        <dbReference type="Proteomes" id="UP000515123"/>
    </source>
</evidence>
<dbReference type="PANTHER" id="PTHR46400">
    <property type="entry name" value="RING/U-BOX SUPERFAMILY PROTEIN"/>
    <property type="match status" value="1"/>
</dbReference>
<feature type="compositionally biased region" description="Basic and acidic residues" evidence="2">
    <location>
        <begin position="62"/>
        <end position="77"/>
    </location>
</feature>
<dbReference type="AlphaFoldDB" id="A0A6P5GYG6"/>
<dbReference type="InterPro" id="IPR001841">
    <property type="entry name" value="Znf_RING"/>
</dbReference>
<name>A0A6P5GYG6_ANACO</name>
<feature type="domain" description="RING-type" evidence="3">
    <location>
        <begin position="201"/>
        <end position="242"/>
    </location>
</feature>
<dbReference type="GO" id="GO:0031624">
    <property type="term" value="F:ubiquitin conjugating enzyme binding"/>
    <property type="evidence" value="ECO:0007669"/>
    <property type="project" value="TreeGrafter"/>
</dbReference>
<proteinExistence type="predicted"/>
<dbReference type="PANTHER" id="PTHR46400:SF6">
    <property type="entry name" value="OS09G0525400 PROTEIN"/>
    <property type="match status" value="1"/>
</dbReference>
<dbReference type="GO" id="GO:0016567">
    <property type="term" value="P:protein ubiquitination"/>
    <property type="evidence" value="ECO:0007669"/>
    <property type="project" value="InterPro"/>
</dbReference>
<sequence>MTIEFETKEREKTHVYYVNSPGSNAAEEKLEGLDDLVDAAVEVIEDQEGLYKSIMDNNLNDQNRDSNGDARADHDSDQSSSTRTSSGSVNISMQLATDEAIARQMQELENLHILTSSNEFTDMNTVEPSVETGESSGTNNVREVAQQDDIDPDSMTYEQLQSLEEAVGSENRGLSDELISYLPSSKYKCGFFSRKGKHEECVICKETYKNREELITLPCQHSFHAACIRRWLKIDKKCPVCKEEVFGP</sequence>
<dbReference type="GO" id="GO:0008270">
    <property type="term" value="F:zinc ion binding"/>
    <property type="evidence" value="ECO:0007669"/>
    <property type="project" value="UniProtKB-KW"/>
</dbReference>
<evidence type="ECO:0000259" key="3">
    <source>
        <dbReference type="PROSITE" id="PS50089"/>
    </source>
</evidence>
<feature type="region of interest" description="Disordered" evidence="2">
    <location>
        <begin position="57"/>
        <end position="91"/>
    </location>
</feature>
<dbReference type="RefSeq" id="XP_020112879.1">
    <property type="nucleotide sequence ID" value="XM_020257290.1"/>
</dbReference>
<dbReference type="GO" id="GO:0004842">
    <property type="term" value="F:ubiquitin-protein transferase activity"/>
    <property type="evidence" value="ECO:0007669"/>
    <property type="project" value="InterPro"/>
</dbReference>
<dbReference type="SUPFAM" id="SSF57850">
    <property type="entry name" value="RING/U-box"/>
    <property type="match status" value="1"/>
</dbReference>
<keyword evidence="1" id="KW-0862">Zinc</keyword>
<reference evidence="5" key="2">
    <citation type="submission" date="2025-08" db="UniProtKB">
        <authorList>
            <consortium name="RefSeq"/>
        </authorList>
    </citation>
    <scope>IDENTIFICATION</scope>
    <source>
        <tissue evidence="5">Leaf</tissue>
    </source>
</reference>
<evidence type="ECO:0000256" key="1">
    <source>
        <dbReference type="PROSITE-ProRule" id="PRU00175"/>
    </source>
</evidence>
<dbReference type="Proteomes" id="UP000515123">
    <property type="component" value="Linkage group 22"/>
</dbReference>
<dbReference type="Pfam" id="PF13639">
    <property type="entry name" value="zf-RING_2"/>
    <property type="match status" value="1"/>
</dbReference>
<dbReference type="GeneID" id="109727252"/>
<keyword evidence="1" id="KW-0479">Metal-binding</keyword>
<dbReference type="GO" id="GO:0046621">
    <property type="term" value="P:negative regulation of organ growth"/>
    <property type="evidence" value="ECO:0007669"/>
    <property type="project" value="InterPro"/>
</dbReference>
<evidence type="ECO:0000256" key="2">
    <source>
        <dbReference type="SAM" id="MobiDB-lite"/>
    </source>
</evidence>
<feature type="compositionally biased region" description="Low complexity" evidence="2">
    <location>
        <begin position="78"/>
        <end position="91"/>
    </location>
</feature>
<accession>A0A6P5GYG6</accession>
<dbReference type="Gene3D" id="3.30.40.10">
    <property type="entry name" value="Zinc/RING finger domain, C3HC4 (zinc finger)"/>
    <property type="match status" value="1"/>
</dbReference>